<evidence type="ECO:0000256" key="3">
    <source>
        <dbReference type="ARBA" id="ARBA00023163"/>
    </source>
</evidence>
<evidence type="ECO:0000313" key="6">
    <source>
        <dbReference type="EMBL" id="EHL79071.1"/>
    </source>
</evidence>
<evidence type="ECO:0000256" key="2">
    <source>
        <dbReference type="ARBA" id="ARBA00023125"/>
    </source>
</evidence>
<dbReference type="InterPro" id="IPR000281">
    <property type="entry name" value="HTH_RpiR"/>
</dbReference>
<dbReference type="CDD" id="cd05013">
    <property type="entry name" value="SIS_RpiR"/>
    <property type="match status" value="1"/>
</dbReference>
<dbReference type="Proteomes" id="UP000011747">
    <property type="component" value="Unassembled WGS sequence"/>
</dbReference>
<protein>
    <recommendedName>
        <fullName evidence="8">HTH rpiR-type domain-containing protein</fullName>
    </recommendedName>
</protein>
<dbReference type="Pfam" id="PF01418">
    <property type="entry name" value="HTH_6"/>
    <property type="match status" value="1"/>
</dbReference>
<dbReference type="SUPFAM" id="SSF46689">
    <property type="entry name" value="Homeodomain-like"/>
    <property type="match status" value="1"/>
</dbReference>
<reference evidence="6 7" key="1">
    <citation type="submission" date="2011-09" db="EMBL/GenBank/DDBJ databases">
        <title>The Genome Sequence of Bacillus smithii 7_3_47FAA.</title>
        <authorList>
            <consortium name="The Broad Institute Genome Sequencing Platform"/>
            <person name="Earl A."/>
            <person name="Ward D."/>
            <person name="Feldgarden M."/>
            <person name="Gevers D."/>
            <person name="Daigneault M."/>
            <person name="Strauss J."/>
            <person name="Allen-Vercoe E."/>
            <person name="Young S.K."/>
            <person name="Zeng Q."/>
            <person name="Gargeya S."/>
            <person name="Fitzgerald M."/>
            <person name="Haas B."/>
            <person name="Abouelleil A."/>
            <person name="Alvarado L."/>
            <person name="Arachchi H.M."/>
            <person name="Berlin A."/>
            <person name="Brown A."/>
            <person name="Chapman S.B."/>
            <person name="Chen Z."/>
            <person name="Dunbar C."/>
            <person name="Freedman E."/>
            <person name="Gearin G."/>
            <person name="Goldberg J."/>
            <person name="Griggs A."/>
            <person name="Gujja S."/>
            <person name="Heiman D."/>
            <person name="Howarth C."/>
            <person name="Larson L."/>
            <person name="Lui A."/>
            <person name="MacDonald P.J.P."/>
            <person name="Montmayeur A."/>
            <person name="Murphy C."/>
            <person name="Neiman D."/>
            <person name="Pearson M."/>
            <person name="Priest M."/>
            <person name="Roberts A."/>
            <person name="Saif S."/>
            <person name="Shea T."/>
            <person name="Shenoy N."/>
            <person name="Sisk P."/>
            <person name="Stolte C."/>
            <person name="Sykes S."/>
            <person name="Wortman J."/>
            <person name="Nusbaum C."/>
            <person name="Birren B."/>
        </authorList>
    </citation>
    <scope>NUCLEOTIDE SEQUENCE [LARGE SCALE GENOMIC DNA]</scope>
    <source>
        <strain evidence="6 7">7_3_47FAA</strain>
    </source>
</reference>
<dbReference type="InterPro" id="IPR035472">
    <property type="entry name" value="RpiR-like_SIS"/>
</dbReference>
<dbReference type="Gene3D" id="1.10.10.10">
    <property type="entry name" value="Winged helix-like DNA-binding domain superfamily/Winged helix DNA-binding domain"/>
    <property type="match status" value="1"/>
</dbReference>
<feature type="domain" description="HTH rpiR-type" evidence="4">
    <location>
        <begin position="1"/>
        <end position="77"/>
    </location>
</feature>
<evidence type="ECO:0008006" key="8">
    <source>
        <dbReference type="Google" id="ProtNLM"/>
    </source>
</evidence>
<dbReference type="PROSITE" id="PS51071">
    <property type="entry name" value="HTH_RPIR"/>
    <property type="match status" value="1"/>
</dbReference>
<organism evidence="6 7">
    <name type="scientific">Bacillus smithii 7_3_47FAA</name>
    <dbReference type="NCBI Taxonomy" id="665952"/>
    <lineage>
        <taxon>Bacteria</taxon>
        <taxon>Bacillati</taxon>
        <taxon>Bacillota</taxon>
        <taxon>Bacilli</taxon>
        <taxon>Bacillales</taxon>
        <taxon>Bacillaceae</taxon>
        <taxon>Bacillus</taxon>
    </lineage>
</organism>
<dbReference type="InterPro" id="IPR046348">
    <property type="entry name" value="SIS_dom_sf"/>
</dbReference>
<dbReference type="InterPro" id="IPR009057">
    <property type="entry name" value="Homeodomain-like_sf"/>
</dbReference>
<dbReference type="GO" id="GO:1901135">
    <property type="term" value="P:carbohydrate derivative metabolic process"/>
    <property type="evidence" value="ECO:0007669"/>
    <property type="project" value="InterPro"/>
</dbReference>
<sequence>MKIEELINKHYNQLHDNDLHILKYILNNKSSCYELGINSLAEKCNVSRSSILRLAQKLGFSGYSEFRVFLKWQDQKDPNIHKSGVEILRNDILETLKYVKNTDFSEICRLIYHTEKIFVYGTGTAQLNCAFDLQRMFLPVQKYFHVIQSQTEFEMIIKDLTLNDLIIIISFSGDTPSIFPAVQSLVAKGIPFISVTNLKNNRLARMTPYNLYAYSSCNELKDGTKLNTFSSFFIVGEMLFHHYVDFMKQKESDQNDEQGSIH</sequence>
<dbReference type="EMBL" id="ACWF01000033">
    <property type="protein sequence ID" value="EHL79071.1"/>
    <property type="molecule type" value="Genomic_DNA"/>
</dbReference>
<evidence type="ECO:0000259" key="5">
    <source>
        <dbReference type="PROSITE" id="PS51464"/>
    </source>
</evidence>
<proteinExistence type="predicted"/>
<keyword evidence="2" id="KW-0238">DNA-binding</keyword>
<evidence type="ECO:0000313" key="7">
    <source>
        <dbReference type="Proteomes" id="UP000011747"/>
    </source>
</evidence>
<comment type="caution">
    <text evidence="6">The sequence shown here is derived from an EMBL/GenBank/DDBJ whole genome shotgun (WGS) entry which is preliminary data.</text>
</comment>
<dbReference type="GO" id="GO:0097367">
    <property type="term" value="F:carbohydrate derivative binding"/>
    <property type="evidence" value="ECO:0007669"/>
    <property type="project" value="InterPro"/>
</dbReference>
<feature type="domain" description="SIS" evidence="5">
    <location>
        <begin position="107"/>
        <end position="249"/>
    </location>
</feature>
<dbReference type="PANTHER" id="PTHR30514">
    <property type="entry name" value="GLUCOKINASE"/>
    <property type="match status" value="1"/>
</dbReference>
<accession>G9QID2</accession>
<gene>
    <name evidence="6" type="ORF">HMPREF1015_02223</name>
</gene>
<keyword evidence="7" id="KW-1185">Reference proteome</keyword>
<dbReference type="PANTHER" id="PTHR30514:SF1">
    <property type="entry name" value="HTH-TYPE TRANSCRIPTIONAL REGULATOR HEXR-RELATED"/>
    <property type="match status" value="1"/>
</dbReference>
<keyword evidence="1" id="KW-0805">Transcription regulation</keyword>
<keyword evidence="3" id="KW-0804">Transcription</keyword>
<dbReference type="InterPro" id="IPR001347">
    <property type="entry name" value="SIS_dom"/>
</dbReference>
<evidence type="ECO:0000256" key="1">
    <source>
        <dbReference type="ARBA" id="ARBA00023015"/>
    </source>
</evidence>
<dbReference type="Pfam" id="PF01380">
    <property type="entry name" value="SIS"/>
    <property type="match status" value="1"/>
</dbReference>
<dbReference type="Gene3D" id="3.40.50.10490">
    <property type="entry name" value="Glucose-6-phosphate isomerase like protein, domain 1"/>
    <property type="match status" value="1"/>
</dbReference>
<name>G9QID2_9BACI</name>
<dbReference type="PATRIC" id="fig|665952.3.peg.718"/>
<dbReference type="PROSITE" id="PS51464">
    <property type="entry name" value="SIS"/>
    <property type="match status" value="1"/>
</dbReference>
<dbReference type="InterPro" id="IPR047640">
    <property type="entry name" value="RpiR-like"/>
</dbReference>
<dbReference type="GO" id="GO:0003677">
    <property type="term" value="F:DNA binding"/>
    <property type="evidence" value="ECO:0007669"/>
    <property type="project" value="UniProtKB-KW"/>
</dbReference>
<dbReference type="AlphaFoldDB" id="G9QID2"/>
<dbReference type="RefSeq" id="WP_003352996.1">
    <property type="nucleotide sequence ID" value="NZ_JH414743.1"/>
</dbReference>
<dbReference type="InterPro" id="IPR036388">
    <property type="entry name" value="WH-like_DNA-bd_sf"/>
</dbReference>
<dbReference type="SUPFAM" id="SSF53697">
    <property type="entry name" value="SIS domain"/>
    <property type="match status" value="1"/>
</dbReference>
<evidence type="ECO:0000259" key="4">
    <source>
        <dbReference type="PROSITE" id="PS51071"/>
    </source>
</evidence>
<dbReference type="GO" id="GO:0003700">
    <property type="term" value="F:DNA-binding transcription factor activity"/>
    <property type="evidence" value="ECO:0007669"/>
    <property type="project" value="InterPro"/>
</dbReference>
<dbReference type="HOGENOM" id="CLU_055769_4_3_9"/>